<evidence type="ECO:0000256" key="4">
    <source>
        <dbReference type="ARBA" id="ARBA00023136"/>
    </source>
</evidence>
<gene>
    <name evidence="9" type="ORF">Vbra_6767</name>
</gene>
<dbReference type="Gene3D" id="3.60.21.10">
    <property type="match status" value="1"/>
</dbReference>
<protein>
    <recommendedName>
        <fullName evidence="8">Calcineurin-like phosphoesterase domain-containing protein</fullName>
    </recommendedName>
</protein>
<feature type="domain" description="Calcineurin-like phosphoesterase" evidence="8">
    <location>
        <begin position="51"/>
        <end position="207"/>
    </location>
</feature>
<dbReference type="InterPro" id="IPR029052">
    <property type="entry name" value="Metallo-depent_PP-like"/>
</dbReference>
<dbReference type="Proteomes" id="UP000041254">
    <property type="component" value="Unassembled WGS sequence"/>
</dbReference>
<dbReference type="VEuPathDB" id="CryptoDB:Vbra_6767"/>
<evidence type="ECO:0000256" key="1">
    <source>
        <dbReference type="ARBA" id="ARBA00022475"/>
    </source>
</evidence>
<feature type="signal peptide" evidence="7">
    <location>
        <begin position="1"/>
        <end position="20"/>
    </location>
</feature>
<dbReference type="InParanoid" id="A0A0G4E925"/>
<dbReference type="GO" id="GO:0009245">
    <property type="term" value="P:lipid A biosynthetic process"/>
    <property type="evidence" value="ECO:0007669"/>
    <property type="project" value="TreeGrafter"/>
</dbReference>
<dbReference type="SUPFAM" id="SSF56300">
    <property type="entry name" value="Metallo-dependent phosphatases"/>
    <property type="match status" value="1"/>
</dbReference>
<evidence type="ECO:0000313" key="10">
    <source>
        <dbReference type="Proteomes" id="UP000041254"/>
    </source>
</evidence>
<dbReference type="AlphaFoldDB" id="A0A0G4E925"/>
<dbReference type="InterPro" id="IPR004843">
    <property type="entry name" value="Calcineurin-like_PHP"/>
</dbReference>
<proteinExistence type="predicted"/>
<keyword evidence="3" id="KW-0479">Metal-binding</keyword>
<dbReference type="PANTHER" id="PTHR34990">
    <property type="entry name" value="UDP-2,3-DIACYLGLUCOSAMINE HYDROLASE-RELATED"/>
    <property type="match status" value="1"/>
</dbReference>
<evidence type="ECO:0000256" key="6">
    <source>
        <dbReference type="SAM" id="MobiDB-lite"/>
    </source>
</evidence>
<name>A0A0G4E925_VITBC</name>
<evidence type="ECO:0000256" key="7">
    <source>
        <dbReference type="SAM" id="SignalP"/>
    </source>
</evidence>
<dbReference type="PhylomeDB" id="A0A0G4E925"/>
<feature type="chain" id="PRO_5005187293" description="Calcineurin-like phosphoesterase domain-containing protein" evidence="7">
    <location>
        <begin position="21"/>
        <end position="528"/>
    </location>
</feature>
<keyword evidence="5" id="KW-0464">Manganese</keyword>
<feature type="region of interest" description="Disordered" evidence="6">
    <location>
        <begin position="507"/>
        <end position="528"/>
    </location>
</feature>
<evidence type="ECO:0000259" key="8">
    <source>
        <dbReference type="Pfam" id="PF00149"/>
    </source>
</evidence>
<dbReference type="GO" id="GO:0008758">
    <property type="term" value="F:UDP-2,3-diacylglucosamine hydrolase activity"/>
    <property type="evidence" value="ECO:0007669"/>
    <property type="project" value="TreeGrafter"/>
</dbReference>
<dbReference type="InterPro" id="IPR043461">
    <property type="entry name" value="LpxH-like"/>
</dbReference>
<accession>A0A0G4E925</accession>
<sequence>MRCFVVFSTLILLASLHSSALRVRNANINVKAASLLQARVAANATEPEFSKIRVVSDMHLGSPRTQKAETLADVRQFFQYHAVPSYISEEKISHIVFLGDVFEAWLTPLDEETPTIRSILTDPVERFGVVFPEIIESIKKIAAETSAEVWILRGNHDDRLSEQLVRELFGPSVHYPGDFLYFPSDSLPLVKMQHGHFNDIFNRPDPLGRPSYGEYVSRCQADHYKREEIRAEKKKNKKQKGFAALANWFTTHYLAVKEWIDEHTPEHPNWIAEADDPFALPVYSETVRGTLRVIRRSWLGKYLTRKFMERFTRKGFPKLAKTIMLGACEYDHEPSEEELKHLYFTGQMKYIRVLMRSDRALYGSNGTMSDSLMMYPDKSMWSIIQDYALLPGQFANQGMSEDYIKELLIGSTANQEYFVCSEKDATVTVMGHTHDHYLRKFQKYDKGQEQIVYANSGAWTDSSKKTFVDIIMARNKYGELPIRVELHKWNKGAPKLVASQNTPNFELSVGKTAAGSPSTPRSREEAGI</sequence>
<evidence type="ECO:0000256" key="5">
    <source>
        <dbReference type="ARBA" id="ARBA00023211"/>
    </source>
</evidence>
<keyword evidence="10" id="KW-1185">Reference proteome</keyword>
<keyword evidence="4" id="KW-0472">Membrane</keyword>
<keyword evidence="7" id="KW-0732">Signal</keyword>
<dbReference type="GO" id="GO:0046872">
    <property type="term" value="F:metal ion binding"/>
    <property type="evidence" value="ECO:0007669"/>
    <property type="project" value="UniProtKB-KW"/>
</dbReference>
<organism evidence="9 10">
    <name type="scientific">Vitrella brassicaformis (strain CCMP3155)</name>
    <dbReference type="NCBI Taxonomy" id="1169540"/>
    <lineage>
        <taxon>Eukaryota</taxon>
        <taxon>Sar</taxon>
        <taxon>Alveolata</taxon>
        <taxon>Colpodellida</taxon>
        <taxon>Vitrellaceae</taxon>
        <taxon>Vitrella</taxon>
    </lineage>
</organism>
<dbReference type="EMBL" id="CDMY01000040">
    <property type="protein sequence ID" value="CEL92029.1"/>
    <property type="molecule type" value="Genomic_DNA"/>
</dbReference>
<evidence type="ECO:0000256" key="2">
    <source>
        <dbReference type="ARBA" id="ARBA00022519"/>
    </source>
</evidence>
<keyword evidence="2" id="KW-0997">Cell inner membrane</keyword>
<keyword evidence="1" id="KW-1003">Cell membrane</keyword>
<reference evidence="9 10" key="1">
    <citation type="submission" date="2014-11" db="EMBL/GenBank/DDBJ databases">
        <authorList>
            <person name="Zhu J."/>
            <person name="Qi W."/>
            <person name="Song R."/>
        </authorList>
    </citation>
    <scope>NUCLEOTIDE SEQUENCE [LARGE SCALE GENOMIC DNA]</scope>
</reference>
<evidence type="ECO:0000313" key="9">
    <source>
        <dbReference type="EMBL" id="CEL92029.1"/>
    </source>
</evidence>
<dbReference type="GO" id="GO:0016020">
    <property type="term" value="C:membrane"/>
    <property type="evidence" value="ECO:0007669"/>
    <property type="project" value="GOC"/>
</dbReference>
<evidence type="ECO:0000256" key="3">
    <source>
        <dbReference type="ARBA" id="ARBA00022723"/>
    </source>
</evidence>
<dbReference type="Pfam" id="PF00149">
    <property type="entry name" value="Metallophos"/>
    <property type="match status" value="1"/>
</dbReference>